<protein>
    <recommendedName>
        <fullName evidence="1">protein S-acyltransferase</fullName>
        <ecNumber evidence="1">2.3.1.225</ecNumber>
    </recommendedName>
</protein>
<dbReference type="Gene3D" id="1.25.40.20">
    <property type="entry name" value="Ankyrin repeat-containing domain"/>
    <property type="match status" value="2"/>
</dbReference>
<accession>A0A9P6C2A3</accession>
<dbReference type="SUPFAM" id="SSF48403">
    <property type="entry name" value="Ankyrin repeat"/>
    <property type="match status" value="2"/>
</dbReference>
<evidence type="ECO:0000256" key="5">
    <source>
        <dbReference type="SAM" id="MobiDB-lite"/>
    </source>
</evidence>
<dbReference type="PROSITE" id="PS50088">
    <property type="entry name" value="ANK_REPEAT"/>
    <property type="match status" value="2"/>
</dbReference>
<dbReference type="EC" id="2.3.1.225" evidence="1"/>
<organism evidence="6 7">
    <name type="scientific">Macrolepiota fuliginosa MF-IS2</name>
    <dbReference type="NCBI Taxonomy" id="1400762"/>
    <lineage>
        <taxon>Eukaryota</taxon>
        <taxon>Fungi</taxon>
        <taxon>Dikarya</taxon>
        <taxon>Basidiomycota</taxon>
        <taxon>Agaricomycotina</taxon>
        <taxon>Agaricomycetes</taxon>
        <taxon>Agaricomycetidae</taxon>
        <taxon>Agaricales</taxon>
        <taxon>Agaricineae</taxon>
        <taxon>Agaricaceae</taxon>
        <taxon>Macrolepiota</taxon>
    </lineage>
</organism>
<evidence type="ECO:0000256" key="1">
    <source>
        <dbReference type="ARBA" id="ARBA00012210"/>
    </source>
</evidence>
<dbReference type="Proteomes" id="UP000807342">
    <property type="component" value="Unassembled WGS sequence"/>
</dbReference>
<name>A0A9P6C2A3_9AGAR</name>
<feature type="repeat" description="ANK" evidence="4">
    <location>
        <begin position="7"/>
        <end position="39"/>
    </location>
</feature>
<keyword evidence="2" id="KW-0677">Repeat</keyword>
<feature type="repeat" description="ANK" evidence="4">
    <location>
        <begin position="131"/>
        <end position="163"/>
    </location>
</feature>
<dbReference type="PROSITE" id="PS50297">
    <property type="entry name" value="ANK_REP_REGION"/>
    <property type="match status" value="2"/>
</dbReference>
<evidence type="ECO:0000256" key="4">
    <source>
        <dbReference type="PROSITE-ProRule" id="PRU00023"/>
    </source>
</evidence>
<dbReference type="Pfam" id="PF12796">
    <property type="entry name" value="Ank_2"/>
    <property type="match status" value="1"/>
</dbReference>
<feature type="compositionally biased region" description="Low complexity" evidence="5">
    <location>
        <begin position="898"/>
        <end position="910"/>
    </location>
</feature>
<evidence type="ECO:0000256" key="3">
    <source>
        <dbReference type="ARBA" id="ARBA00023043"/>
    </source>
</evidence>
<dbReference type="GO" id="GO:0019706">
    <property type="term" value="F:protein-cysteine S-palmitoyltransferase activity"/>
    <property type="evidence" value="ECO:0007669"/>
    <property type="project" value="UniProtKB-EC"/>
</dbReference>
<comment type="caution">
    <text evidence="6">The sequence shown here is derived from an EMBL/GenBank/DDBJ whole genome shotgun (WGS) entry which is preliminary data.</text>
</comment>
<dbReference type="EMBL" id="MU151154">
    <property type="protein sequence ID" value="KAF9448657.1"/>
    <property type="molecule type" value="Genomic_DNA"/>
</dbReference>
<keyword evidence="3 4" id="KW-0040">ANK repeat</keyword>
<evidence type="ECO:0000313" key="7">
    <source>
        <dbReference type="Proteomes" id="UP000807342"/>
    </source>
</evidence>
<dbReference type="PANTHER" id="PTHR24161:SF85">
    <property type="entry name" value="PALMITOYLTRANSFERASE HIP14"/>
    <property type="match status" value="1"/>
</dbReference>
<reference evidence="6" key="1">
    <citation type="submission" date="2020-11" db="EMBL/GenBank/DDBJ databases">
        <authorList>
            <consortium name="DOE Joint Genome Institute"/>
            <person name="Ahrendt S."/>
            <person name="Riley R."/>
            <person name="Andreopoulos W."/>
            <person name="Labutti K."/>
            <person name="Pangilinan J."/>
            <person name="Ruiz-Duenas F.J."/>
            <person name="Barrasa J.M."/>
            <person name="Sanchez-Garcia M."/>
            <person name="Camarero S."/>
            <person name="Miyauchi S."/>
            <person name="Serrano A."/>
            <person name="Linde D."/>
            <person name="Babiker R."/>
            <person name="Drula E."/>
            <person name="Ayuso-Fernandez I."/>
            <person name="Pacheco R."/>
            <person name="Padilla G."/>
            <person name="Ferreira P."/>
            <person name="Barriuso J."/>
            <person name="Kellner H."/>
            <person name="Castanera R."/>
            <person name="Alfaro M."/>
            <person name="Ramirez L."/>
            <person name="Pisabarro A.G."/>
            <person name="Kuo A."/>
            <person name="Tritt A."/>
            <person name="Lipzen A."/>
            <person name="He G."/>
            <person name="Yan M."/>
            <person name="Ng V."/>
            <person name="Cullen D."/>
            <person name="Martin F."/>
            <person name="Rosso M.-N."/>
            <person name="Henrissat B."/>
            <person name="Hibbett D."/>
            <person name="Martinez A.T."/>
            <person name="Grigoriev I.V."/>
        </authorList>
    </citation>
    <scope>NUCLEOTIDE SEQUENCE</scope>
    <source>
        <strain evidence="6">MF-IS2</strain>
    </source>
</reference>
<evidence type="ECO:0000313" key="6">
    <source>
        <dbReference type="EMBL" id="KAF9448657.1"/>
    </source>
</evidence>
<dbReference type="InterPro" id="IPR002110">
    <property type="entry name" value="Ankyrin_rpt"/>
</dbReference>
<feature type="region of interest" description="Disordered" evidence="5">
    <location>
        <begin position="891"/>
        <end position="934"/>
    </location>
</feature>
<dbReference type="SMART" id="SM00248">
    <property type="entry name" value="ANK"/>
    <property type="match status" value="6"/>
</dbReference>
<evidence type="ECO:0000256" key="2">
    <source>
        <dbReference type="ARBA" id="ARBA00022737"/>
    </source>
</evidence>
<dbReference type="Pfam" id="PF13637">
    <property type="entry name" value="Ank_4"/>
    <property type="match status" value="1"/>
</dbReference>
<dbReference type="PANTHER" id="PTHR24161">
    <property type="entry name" value="ANK_REP_REGION DOMAIN-CONTAINING PROTEIN-RELATED"/>
    <property type="match status" value="1"/>
</dbReference>
<feature type="compositionally biased region" description="Low complexity" evidence="5">
    <location>
        <begin position="924"/>
        <end position="934"/>
    </location>
</feature>
<dbReference type="InterPro" id="IPR036770">
    <property type="entry name" value="Ankyrin_rpt-contain_sf"/>
</dbReference>
<keyword evidence="7" id="KW-1185">Reference proteome</keyword>
<gene>
    <name evidence="6" type="ORF">P691DRAFT_792388</name>
</gene>
<proteinExistence type="predicted"/>
<dbReference type="OrthoDB" id="539213at2759"/>
<sequence>MATPNLVNHNGLHRAALDGDDEAVHLALETGADINALDEEGRTPIMCAVAGDRWQEIDASDASFMTPQRLNAIRILLRHPQISLSCLNAPHAAANGVIPLSMAAWLNFPQIVELLLEESTSTVAVDGLDAHGATALMYAARDNSLQVVQLLLSHGARPDLRDCNFRSSVQYAIPHPQILWLCESVLRRHRWRESQSADTVKLSNNAGSGTTAVELLSLAQCALPSFNQAPSNTLIDPPPQSIFTSTSLARSIKTLVSTLSNPPDISFLRSILFSPALPADSRPSLYPLSVPVLVNKPDERGWSAIHHASSFTVLGSPSRSSSPDLKMPEIEILDILYLAGADLSLFTTEEHYTPLHILAKTSTAVPSKISPVVKEQIQDFVTHLVRDLGAPLGARDKNDETCLHMAAEYGASKVVLDILLDLDRVLNDGRVSKMKNARGLLACDLAAEPELQDSFAAMKEKMDMATIRRGSVSSALSDNTIRGSERRPSLTAVVDEFGVPQASVTADNELSGPLDVDPIEKTHALLAYMRATVPTQYTLDQIDATTAVLVSYFQARIDAARREIDVAKKRRETAGANLNVIISSLCSRGGNQACGNGEARLTVRGKKSWKNRESEDSQLTRVSSGSDIVLPLRRGGNAGHVDVATQTAVGIGRNEFGTVKATGWTEWFEGLIHADDGTVRKRKDKKDKAKIEAPCLDASMSVGEFGFVEKSVQKGDKGTVSGAHRLKNWWKKMIVAHDTLTIKPSSDKSASKEKLTSASTTKLELLYEIQDPLLCPVGHESRDRLAAHCISASFSSLALADDLDEAQTSSQTQALQQQAAMRLAVIAEREGEWTISRALRTAPAVLGAAKKDLGRIEMALRSADEYLKGAEASVERVGRVLKRALKKRRAIMEDLSRSRTSTPTPSSPRSVHTPERRPRAQECSPSTPSTPGSPGYLGYGLLSLQTSYSSISSVASDCSVLTTTTAKTSLSSITNDATILGHSTPRHHAHGRGHGVHDDDETRTMRRLLIRRIEAQLSAAYDEVDRVVNWISIVQDVVGGVKRRAYL</sequence>
<dbReference type="AlphaFoldDB" id="A0A9P6C2A3"/>